<accession>A0A8S5N947</accession>
<sequence>MNEIDEFDILLSEKIKKAIPQVLQWATVTSVDWQGKTCEATDLDTKLPFLNIALGIGGMYIKPKVGSLILVGMVENNESQPFLLNAQEVEAYELKADKFALHSEAVDFKTLLNDLLNDLKNAIIQTPAGPGNFAPQNVAKFEEINNKINQLWH</sequence>
<evidence type="ECO:0000313" key="1">
    <source>
        <dbReference type="EMBL" id="DAD90595.1"/>
    </source>
</evidence>
<organism evidence="1">
    <name type="scientific">Myoviridae sp. ctlHW5</name>
    <dbReference type="NCBI Taxonomy" id="2826691"/>
    <lineage>
        <taxon>Viruses</taxon>
        <taxon>Duplodnaviria</taxon>
        <taxon>Heunggongvirae</taxon>
        <taxon>Uroviricota</taxon>
        <taxon>Caudoviricetes</taxon>
    </lineage>
</organism>
<proteinExistence type="predicted"/>
<name>A0A8S5N947_9CAUD</name>
<protein>
    <submittedName>
        <fullName evidence="1">Baseplate protein</fullName>
    </submittedName>
</protein>
<reference evidence="1" key="1">
    <citation type="journal article" date="2021" name="Proc. Natl. Acad. Sci. U.S.A.">
        <title>A Catalog of Tens of Thousands of Viruses from Human Metagenomes Reveals Hidden Associations with Chronic Diseases.</title>
        <authorList>
            <person name="Tisza M.J."/>
            <person name="Buck C.B."/>
        </authorList>
    </citation>
    <scope>NUCLEOTIDE SEQUENCE</scope>
    <source>
        <strain evidence="1">CtlHW5</strain>
    </source>
</reference>
<dbReference type="EMBL" id="BK015089">
    <property type="protein sequence ID" value="DAD90595.1"/>
    <property type="molecule type" value="Genomic_DNA"/>
</dbReference>